<sequence>MQDKILLIEDDPAISEMVTSLLSKEGFCVVHASDGKEAMDLFEQQSFDLVLLDLMLPKQSGMDCLKQMRDQSLVPVLIISAKDSDVDKALGLGFGADDYLAKPFSVIELLARVKASIRRATEYSHQKEKREQQIIQIHELRIDIDNFQIYKNEKSIKLTNKEWEILKLFVQYPTKVFTKEQIYRLVWKEEYYGDENVINVHMSRLREKIEDDPGKPKYIETLWGIGYRLGEF</sequence>
<dbReference type="Pfam" id="PF00072">
    <property type="entry name" value="Response_reg"/>
    <property type="match status" value="1"/>
</dbReference>
<evidence type="ECO:0000256" key="4">
    <source>
        <dbReference type="ARBA" id="ARBA00023015"/>
    </source>
</evidence>
<protein>
    <submittedName>
        <fullName evidence="11">Transcriptional regulatory protein YcbL</fullName>
    </submittedName>
</protein>
<evidence type="ECO:0000313" key="11">
    <source>
        <dbReference type="EMBL" id="GIO28035.1"/>
    </source>
</evidence>
<dbReference type="Pfam" id="PF00486">
    <property type="entry name" value="Trans_reg_C"/>
    <property type="match status" value="1"/>
</dbReference>
<dbReference type="AlphaFoldDB" id="A0A919XBK6"/>
<dbReference type="GO" id="GO:0000156">
    <property type="term" value="F:phosphorelay response regulator activity"/>
    <property type="evidence" value="ECO:0007669"/>
    <property type="project" value="TreeGrafter"/>
</dbReference>
<feature type="DNA-binding region" description="OmpR/PhoB-type" evidence="8">
    <location>
        <begin position="132"/>
        <end position="231"/>
    </location>
</feature>
<dbReference type="RefSeq" id="WP_212921493.1">
    <property type="nucleotide sequence ID" value="NZ_BORP01000005.1"/>
</dbReference>
<dbReference type="GO" id="GO:0005829">
    <property type="term" value="C:cytosol"/>
    <property type="evidence" value="ECO:0007669"/>
    <property type="project" value="TreeGrafter"/>
</dbReference>
<dbReference type="SUPFAM" id="SSF52172">
    <property type="entry name" value="CheY-like"/>
    <property type="match status" value="1"/>
</dbReference>
<dbReference type="FunFam" id="1.10.10.10:FF:000018">
    <property type="entry name" value="DNA-binding response regulator ResD"/>
    <property type="match status" value="1"/>
</dbReference>
<feature type="modified residue" description="4-aspartylphosphate" evidence="7">
    <location>
        <position position="53"/>
    </location>
</feature>
<feature type="domain" description="OmpR/PhoB-type" evidence="10">
    <location>
        <begin position="132"/>
        <end position="231"/>
    </location>
</feature>
<evidence type="ECO:0000259" key="10">
    <source>
        <dbReference type="PROSITE" id="PS51755"/>
    </source>
</evidence>
<dbReference type="EMBL" id="BORP01000005">
    <property type="protein sequence ID" value="GIO28035.1"/>
    <property type="molecule type" value="Genomic_DNA"/>
</dbReference>
<dbReference type="PROSITE" id="PS50110">
    <property type="entry name" value="RESPONSE_REGULATORY"/>
    <property type="match status" value="1"/>
</dbReference>
<reference evidence="11" key="1">
    <citation type="submission" date="2021-03" db="EMBL/GenBank/DDBJ databases">
        <title>Antimicrobial resistance genes in bacteria isolated from Japanese honey, and their potential for conferring macrolide and lincosamide resistance in the American foulbrood pathogen Paenibacillus larvae.</title>
        <authorList>
            <person name="Okamoto M."/>
            <person name="Kumagai M."/>
            <person name="Kanamori H."/>
            <person name="Takamatsu D."/>
        </authorList>
    </citation>
    <scope>NUCLEOTIDE SEQUENCE</scope>
    <source>
        <strain evidence="11">J43TS3</strain>
    </source>
</reference>
<evidence type="ECO:0000256" key="8">
    <source>
        <dbReference type="PROSITE-ProRule" id="PRU01091"/>
    </source>
</evidence>
<organism evidence="11 12">
    <name type="scientific">Ornithinibacillus bavariensis</name>
    <dbReference type="NCBI Taxonomy" id="545502"/>
    <lineage>
        <taxon>Bacteria</taxon>
        <taxon>Bacillati</taxon>
        <taxon>Bacillota</taxon>
        <taxon>Bacilli</taxon>
        <taxon>Bacillales</taxon>
        <taxon>Bacillaceae</taxon>
        <taxon>Ornithinibacillus</taxon>
    </lineage>
</organism>
<dbReference type="PANTHER" id="PTHR48111:SF26">
    <property type="entry name" value="STAGE 0 SPORULATION PROTEIN A HOMOLOG"/>
    <property type="match status" value="1"/>
</dbReference>
<dbReference type="InterPro" id="IPR011006">
    <property type="entry name" value="CheY-like_superfamily"/>
</dbReference>
<evidence type="ECO:0000256" key="7">
    <source>
        <dbReference type="PROSITE-ProRule" id="PRU00169"/>
    </source>
</evidence>
<evidence type="ECO:0000256" key="6">
    <source>
        <dbReference type="ARBA" id="ARBA00023163"/>
    </source>
</evidence>
<keyword evidence="5 8" id="KW-0238">DNA-binding</keyword>
<name>A0A919XBK6_9BACI</name>
<dbReference type="Gene3D" id="3.40.50.2300">
    <property type="match status" value="1"/>
</dbReference>
<dbReference type="InterPro" id="IPR036388">
    <property type="entry name" value="WH-like_DNA-bd_sf"/>
</dbReference>
<evidence type="ECO:0000256" key="5">
    <source>
        <dbReference type="ARBA" id="ARBA00023125"/>
    </source>
</evidence>
<evidence type="ECO:0000256" key="3">
    <source>
        <dbReference type="ARBA" id="ARBA00023012"/>
    </source>
</evidence>
<dbReference type="CDD" id="cd00383">
    <property type="entry name" value="trans_reg_C"/>
    <property type="match status" value="1"/>
</dbReference>
<dbReference type="SMART" id="SM00862">
    <property type="entry name" value="Trans_reg_C"/>
    <property type="match status" value="1"/>
</dbReference>
<dbReference type="InterPro" id="IPR039420">
    <property type="entry name" value="WalR-like"/>
</dbReference>
<dbReference type="PANTHER" id="PTHR48111">
    <property type="entry name" value="REGULATOR OF RPOS"/>
    <property type="match status" value="1"/>
</dbReference>
<evidence type="ECO:0000256" key="1">
    <source>
        <dbReference type="ARBA" id="ARBA00004496"/>
    </source>
</evidence>
<dbReference type="Gene3D" id="1.10.10.10">
    <property type="entry name" value="Winged helix-like DNA-binding domain superfamily/Winged helix DNA-binding domain"/>
    <property type="match status" value="1"/>
</dbReference>
<dbReference type="GO" id="GO:0032993">
    <property type="term" value="C:protein-DNA complex"/>
    <property type="evidence" value="ECO:0007669"/>
    <property type="project" value="TreeGrafter"/>
</dbReference>
<evidence type="ECO:0000313" key="12">
    <source>
        <dbReference type="Proteomes" id="UP000676917"/>
    </source>
</evidence>
<comment type="subcellular location">
    <subcellularLocation>
        <location evidence="1">Cytoplasm</location>
    </subcellularLocation>
</comment>
<dbReference type="GO" id="GO:0006355">
    <property type="term" value="P:regulation of DNA-templated transcription"/>
    <property type="evidence" value="ECO:0007669"/>
    <property type="project" value="InterPro"/>
</dbReference>
<dbReference type="GO" id="GO:0000976">
    <property type="term" value="F:transcription cis-regulatory region binding"/>
    <property type="evidence" value="ECO:0007669"/>
    <property type="project" value="TreeGrafter"/>
</dbReference>
<keyword evidence="2 7" id="KW-0597">Phosphoprotein</keyword>
<keyword evidence="3" id="KW-0902">Two-component regulatory system</keyword>
<dbReference type="InterPro" id="IPR001867">
    <property type="entry name" value="OmpR/PhoB-type_DNA-bd"/>
</dbReference>
<comment type="caution">
    <text evidence="11">The sequence shown here is derived from an EMBL/GenBank/DDBJ whole genome shotgun (WGS) entry which is preliminary data.</text>
</comment>
<accession>A0A919XBK6</accession>
<evidence type="ECO:0000256" key="2">
    <source>
        <dbReference type="ARBA" id="ARBA00022553"/>
    </source>
</evidence>
<feature type="domain" description="Response regulatory" evidence="9">
    <location>
        <begin position="4"/>
        <end position="117"/>
    </location>
</feature>
<dbReference type="Gene3D" id="6.10.250.690">
    <property type="match status" value="1"/>
</dbReference>
<dbReference type="FunFam" id="3.40.50.2300:FF:000001">
    <property type="entry name" value="DNA-binding response regulator PhoB"/>
    <property type="match status" value="1"/>
</dbReference>
<proteinExistence type="predicted"/>
<keyword evidence="4" id="KW-0805">Transcription regulation</keyword>
<dbReference type="InterPro" id="IPR001789">
    <property type="entry name" value="Sig_transdc_resp-reg_receiver"/>
</dbReference>
<evidence type="ECO:0000259" key="9">
    <source>
        <dbReference type="PROSITE" id="PS50110"/>
    </source>
</evidence>
<gene>
    <name evidence="11" type="primary">ycbL</name>
    <name evidence="11" type="ORF">J43TS3_26460</name>
</gene>
<dbReference type="Proteomes" id="UP000676917">
    <property type="component" value="Unassembled WGS sequence"/>
</dbReference>
<dbReference type="PROSITE" id="PS51755">
    <property type="entry name" value="OMPR_PHOB"/>
    <property type="match status" value="1"/>
</dbReference>
<keyword evidence="6" id="KW-0804">Transcription</keyword>
<keyword evidence="12" id="KW-1185">Reference proteome</keyword>
<dbReference type="SMART" id="SM00448">
    <property type="entry name" value="REC"/>
    <property type="match status" value="1"/>
</dbReference>